<evidence type="ECO:0000313" key="10">
    <source>
        <dbReference type="EMBL" id="NKW40916.1"/>
    </source>
</evidence>
<evidence type="ECO:0000313" key="11">
    <source>
        <dbReference type="Proteomes" id="UP000603463"/>
    </source>
</evidence>
<name>A0A9Q5F225_RHOHA</name>
<evidence type="ECO:0000313" key="8">
    <source>
        <dbReference type="EMBL" id="MBM4567875.1"/>
    </source>
</evidence>
<evidence type="ECO:0000256" key="7">
    <source>
        <dbReference type="ARBA" id="ARBA00023291"/>
    </source>
</evidence>
<keyword evidence="3" id="KW-0479">Metal-binding</keyword>
<evidence type="ECO:0000256" key="1">
    <source>
        <dbReference type="ARBA" id="ARBA00001927"/>
    </source>
</evidence>
<keyword evidence="4" id="KW-0249">Electron transport</keyword>
<dbReference type="GO" id="GO:0046872">
    <property type="term" value="F:metal ion binding"/>
    <property type="evidence" value="ECO:0007669"/>
    <property type="project" value="UniProtKB-KW"/>
</dbReference>
<keyword evidence="6" id="KW-0411">Iron-sulfur</keyword>
<proteinExistence type="predicted"/>
<dbReference type="GO" id="GO:0051538">
    <property type="term" value="F:3 iron, 4 sulfur cluster binding"/>
    <property type="evidence" value="ECO:0007669"/>
    <property type="project" value="UniProtKB-KW"/>
</dbReference>
<keyword evidence="7" id="KW-0003">3Fe-4S</keyword>
<dbReference type="Proteomes" id="UP000808906">
    <property type="component" value="Unassembled WGS sequence"/>
</dbReference>
<keyword evidence="5" id="KW-0408">Iron</keyword>
<dbReference type="SUPFAM" id="SSF54862">
    <property type="entry name" value="4Fe-4S ferredoxins"/>
    <property type="match status" value="1"/>
</dbReference>
<dbReference type="AlphaFoldDB" id="A0A9Q5F225"/>
<comment type="cofactor">
    <cofactor evidence="1">
        <name>[3Fe-4S] cluster</name>
        <dbReference type="ChEBI" id="CHEBI:21137"/>
    </cofactor>
</comment>
<protein>
    <submittedName>
        <fullName evidence="9">Ferredoxin</fullName>
    </submittedName>
</protein>
<dbReference type="RefSeq" id="WP_064078449.1">
    <property type="nucleotide sequence ID" value="NZ_AP024187.1"/>
</dbReference>
<evidence type="ECO:0000313" key="9">
    <source>
        <dbReference type="EMBL" id="NKT80552.1"/>
    </source>
</evidence>
<dbReference type="Proteomes" id="UP000603463">
    <property type="component" value="Unassembled WGS sequence"/>
</dbReference>
<reference evidence="8" key="1">
    <citation type="submission" date="2019-11" db="EMBL/GenBank/DDBJ databases">
        <title>Spread of Macrolides and rifampicin resistant Rhodococcus equi in clinical isolates in the USA.</title>
        <authorList>
            <person name="Alvarez-Narvaez S."/>
            <person name="Huber L."/>
            <person name="Cohen N.D."/>
            <person name="Slovis N."/>
            <person name="Greiter M."/>
            <person name="Giguere S."/>
            <person name="Hart K."/>
        </authorList>
    </citation>
    <scope>NUCLEOTIDE SEQUENCE</scope>
    <source>
        <strain evidence="8">Lh_17</strain>
    </source>
</reference>
<dbReference type="Gene3D" id="3.30.70.20">
    <property type="match status" value="1"/>
</dbReference>
<dbReference type="EMBL" id="WVDC01000001">
    <property type="protein sequence ID" value="NKW40916.1"/>
    <property type="molecule type" value="Genomic_DNA"/>
</dbReference>
<reference evidence="9" key="2">
    <citation type="journal article" date="2020" name="Environ. Microbiol.">
        <title>The novel and transferable erm(51) gene confers Macrolides, Lincosamides, and Streptogramins B (MLSB) resistance to clonal Rhodococcus equi in the environment.</title>
        <authorList>
            <person name="Huber L."/>
            <person name="Giguere S."/>
            <person name="Slovis N.M."/>
            <person name="Alvarez-Narvaez S."/>
            <person name="Hart K.A."/>
            <person name="Greiter M."/>
            <person name="Morris E.R.A."/>
            <person name="Cohen N.D."/>
        </authorList>
    </citation>
    <scope>NUCLEOTIDE SEQUENCE</scope>
    <source>
        <strain evidence="9">Lh_116_1</strain>
        <strain evidence="10">Lh_16_1</strain>
    </source>
</reference>
<keyword evidence="2" id="KW-0813">Transport</keyword>
<accession>A0A9Q5F225</accession>
<evidence type="ECO:0000256" key="5">
    <source>
        <dbReference type="ARBA" id="ARBA00023004"/>
    </source>
</evidence>
<dbReference type="GeneID" id="57576363"/>
<dbReference type="Proteomes" id="UP000608063">
    <property type="component" value="Unassembled WGS sequence"/>
</dbReference>
<gene>
    <name evidence="8" type="ORF">GS441_21395</name>
    <name evidence="9" type="ORF">GS882_20970</name>
    <name evidence="10" type="ORF">GS947_04625</name>
</gene>
<dbReference type="PANTHER" id="PTHR36923">
    <property type="entry name" value="FERREDOXIN"/>
    <property type="match status" value="1"/>
</dbReference>
<evidence type="ECO:0000256" key="3">
    <source>
        <dbReference type="ARBA" id="ARBA00022723"/>
    </source>
</evidence>
<evidence type="ECO:0000256" key="6">
    <source>
        <dbReference type="ARBA" id="ARBA00023014"/>
    </source>
</evidence>
<sequence length="64" mass="6772">MATIKVDLSKCQGYANCVVTSPDAFDLGDDGKVVLLTREVTPDQLAEVEEGVRSCPAAALSLEM</sequence>
<organism evidence="9 11">
    <name type="scientific">Rhodococcus hoagii</name>
    <name type="common">Corynebacterium equii</name>
    <dbReference type="NCBI Taxonomy" id="43767"/>
    <lineage>
        <taxon>Bacteria</taxon>
        <taxon>Bacillati</taxon>
        <taxon>Actinomycetota</taxon>
        <taxon>Actinomycetes</taxon>
        <taxon>Mycobacteriales</taxon>
        <taxon>Nocardiaceae</taxon>
        <taxon>Prescottella</taxon>
    </lineage>
</organism>
<dbReference type="EMBL" id="WVBC01000034">
    <property type="protein sequence ID" value="NKT80552.1"/>
    <property type="molecule type" value="Genomic_DNA"/>
</dbReference>
<dbReference type="InterPro" id="IPR051269">
    <property type="entry name" value="Fe-S_cluster_ET"/>
</dbReference>
<dbReference type="PANTHER" id="PTHR36923:SF3">
    <property type="entry name" value="FERREDOXIN"/>
    <property type="match status" value="1"/>
</dbReference>
<evidence type="ECO:0000256" key="4">
    <source>
        <dbReference type="ARBA" id="ARBA00022982"/>
    </source>
</evidence>
<dbReference type="EMBL" id="WUXR01000017">
    <property type="protein sequence ID" value="MBM4567875.1"/>
    <property type="molecule type" value="Genomic_DNA"/>
</dbReference>
<comment type="caution">
    <text evidence="9">The sequence shown here is derived from an EMBL/GenBank/DDBJ whole genome shotgun (WGS) entry which is preliminary data.</text>
</comment>
<dbReference type="Pfam" id="PF13459">
    <property type="entry name" value="Fer4_15"/>
    <property type="match status" value="1"/>
</dbReference>
<evidence type="ECO:0000256" key="2">
    <source>
        <dbReference type="ARBA" id="ARBA00022448"/>
    </source>
</evidence>